<gene>
    <name evidence="2" type="ORF">LIER_27248</name>
</gene>
<protein>
    <submittedName>
        <fullName evidence="2">Uncharacterized protein</fullName>
    </submittedName>
</protein>
<comment type="caution">
    <text evidence="2">The sequence shown here is derived from an EMBL/GenBank/DDBJ whole genome shotgun (WGS) entry which is preliminary data.</text>
</comment>
<feature type="compositionally biased region" description="Basic and acidic residues" evidence="1">
    <location>
        <begin position="62"/>
        <end position="73"/>
    </location>
</feature>
<dbReference type="EMBL" id="BAABME010008718">
    <property type="protein sequence ID" value="GAA0173682.1"/>
    <property type="molecule type" value="Genomic_DNA"/>
</dbReference>
<reference evidence="2 3" key="1">
    <citation type="submission" date="2024-01" db="EMBL/GenBank/DDBJ databases">
        <title>The complete chloroplast genome sequence of Lithospermum erythrorhizon: insights into the phylogenetic relationship among Boraginaceae species and the maternal lineages of purple gromwells.</title>
        <authorList>
            <person name="Okada T."/>
            <person name="Watanabe K."/>
        </authorList>
    </citation>
    <scope>NUCLEOTIDE SEQUENCE [LARGE SCALE GENOMIC DNA]</scope>
</reference>
<evidence type="ECO:0000256" key="1">
    <source>
        <dbReference type="SAM" id="MobiDB-lite"/>
    </source>
</evidence>
<dbReference type="Proteomes" id="UP001454036">
    <property type="component" value="Unassembled WGS sequence"/>
</dbReference>
<name>A0AAV3RH86_LITER</name>
<keyword evidence="3" id="KW-1185">Reference proteome</keyword>
<feature type="compositionally biased region" description="Basic and acidic residues" evidence="1">
    <location>
        <begin position="1"/>
        <end position="10"/>
    </location>
</feature>
<dbReference type="AlphaFoldDB" id="A0AAV3RH86"/>
<feature type="compositionally biased region" description="Basic and acidic residues" evidence="1">
    <location>
        <begin position="92"/>
        <end position="104"/>
    </location>
</feature>
<feature type="compositionally biased region" description="Acidic residues" evidence="1">
    <location>
        <begin position="11"/>
        <end position="20"/>
    </location>
</feature>
<evidence type="ECO:0000313" key="2">
    <source>
        <dbReference type="EMBL" id="GAA0173682.1"/>
    </source>
</evidence>
<proteinExistence type="predicted"/>
<evidence type="ECO:0000313" key="3">
    <source>
        <dbReference type="Proteomes" id="UP001454036"/>
    </source>
</evidence>
<organism evidence="2 3">
    <name type="scientific">Lithospermum erythrorhizon</name>
    <name type="common">Purple gromwell</name>
    <name type="synonym">Lithospermum officinale var. erythrorhizon</name>
    <dbReference type="NCBI Taxonomy" id="34254"/>
    <lineage>
        <taxon>Eukaryota</taxon>
        <taxon>Viridiplantae</taxon>
        <taxon>Streptophyta</taxon>
        <taxon>Embryophyta</taxon>
        <taxon>Tracheophyta</taxon>
        <taxon>Spermatophyta</taxon>
        <taxon>Magnoliopsida</taxon>
        <taxon>eudicotyledons</taxon>
        <taxon>Gunneridae</taxon>
        <taxon>Pentapetalae</taxon>
        <taxon>asterids</taxon>
        <taxon>lamiids</taxon>
        <taxon>Boraginales</taxon>
        <taxon>Boraginaceae</taxon>
        <taxon>Boraginoideae</taxon>
        <taxon>Lithospermeae</taxon>
        <taxon>Lithospermum</taxon>
    </lineage>
</organism>
<sequence length="104" mass="11814">MFTDIPRVDDLEPTTEEAYDGADQGYTKNLNEDVEALVPNPEEKKSKNRKLRKLSEAQSSEPKQKLTREEKAAKKARKAEKKGEEGCTPSIEGRRSSKYSRERG</sequence>
<feature type="region of interest" description="Disordered" evidence="1">
    <location>
        <begin position="1"/>
        <end position="104"/>
    </location>
</feature>
<accession>A0AAV3RH86</accession>